<organism evidence="3 4">
    <name type="scientific">Oceanidesulfovibrio marinus</name>
    <dbReference type="NCBI Taxonomy" id="370038"/>
    <lineage>
        <taxon>Bacteria</taxon>
        <taxon>Pseudomonadati</taxon>
        <taxon>Thermodesulfobacteriota</taxon>
        <taxon>Desulfovibrionia</taxon>
        <taxon>Desulfovibrionales</taxon>
        <taxon>Desulfovibrionaceae</taxon>
        <taxon>Oceanidesulfovibrio</taxon>
    </lineage>
</organism>
<reference evidence="3 4" key="1">
    <citation type="submission" date="2018-06" db="EMBL/GenBank/DDBJ databases">
        <title>Complete genome of Desulfovibrio marinus P48SEP.</title>
        <authorList>
            <person name="Crispim J.S."/>
            <person name="Vidigal P.M.P."/>
            <person name="Silva L.C.F."/>
            <person name="Araujo L.C."/>
            <person name="Laguardia C.N."/>
            <person name="Dias R.S."/>
            <person name="Sousa M.P."/>
            <person name="Paula S.O."/>
            <person name="Silva C."/>
        </authorList>
    </citation>
    <scope>NUCLEOTIDE SEQUENCE [LARGE SCALE GENOMIC DNA]</scope>
    <source>
        <strain evidence="3 4">P48SEP</strain>
    </source>
</reference>
<evidence type="ECO:0008006" key="5">
    <source>
        <dbReference type="Google" id="ProtNLM"/>
    </source>
</evidence>
<protein>
    <recommendedName>
        <fullName evidence="5">Secreted protein</fullName>
    </recommendedName>
</protein>
<evidence type="ECO:0000313" key="4">
    <source>
        <dbReference type="Proteomes" id="UP000434052"/>
    </source>
</evidence>
<feature type="chain" id="PRO_5026838438" description="Secreted protein" evidence="2">
    <location>
        <begin position="33"/>
        <end position="187"/>
    </location>
</feature>
<sequence length="187" mass="20097">MNTPFPRTRFLCLPALLLLVSLLLTWPLQTMAADGQAEANAGAAVSANGTQTLPSYAHVDTIRGRLAATGTGLAPNRFSTSDSVKRAACLAARLDARRKLVEVARGMGLLSETVVRDFATESDAAQADSAGFLDPIEVEEESMVEPRTCQVTVSAAVPKSMRDQLPRLINPPEPTQNIRVPMDKRPQ</sequence>
<accession>A0A6P1ZHP2</accession>
<evidence type="ECO:0000256" key="2">
    <source>
        <dbReference type="SAM" id="SignalP"/>
    </source>
</evidence>
<proteinExistence type="predicted"/>
<gene>
    <name evidence="3" type="ORF">DQK91_08975</name>
</gene>
<evidence type="ECO:0000313" key="3">
    <source>
        <dbReference type="EMBL" id="TVM34691.1"/>
    </source>
</evidence>
<dbReference type="OrthoDB" id="9868078at2"/>
<dbReference type="Proteomes" id="UP000434052">
    <property type="component" value="Unassembled WGS sequence"/>
</dbReference>
<feature type="region of interest" description="Disordered" evidence="1">
    <location>
        <begin position="162"/>
        <end position="187"/>
    </location>
</feature>
<dbReference type="AlphaFoldDB" id="A0A6P1ZHP2"/>
<keyword evidence="2" id="KW-0732">Signal</keyword>
<comment type="caution">
    <text evidence="3">The sequence shown here is derived from an EMBL/GenBank/DDBJ whole genome shotgun (WGS) entry which is preliminary data.</text>
</comment>
<name>A0A6P1ZHP2_9BACT</name>
<dbReference type="RefSeq" id="WP_144305013.1">
    <property type="nucleotide sequence ID" value="NZ_QMIF01000004.1"/>
</dbReference>
<evidence type="ECO:0000256" key="1">
    <source>
        <dbReference type="SAM" id="MobiDB-lite"/>
    </source>
</evidence>
<dbReference type="EMBL" id="QMIF01000004">
    <property type="protein sequence ID" value="TVM34691.1"/>
    <property type="molecule type" value="Genomic_DNA"/>
</dbReference>
<feature type="signal peptide" evidence="2">
    <location>
        <begin position="1"/>
        <end position="32"/>
    </location>
</feature>